<gene>
    <name evidence="1" type="ORF">GX950_02030</name>
</gene>
<organism evidence="1 2">
    <name type="scientific">Candidatus Iainarchaeum sp</name>
    <dbReference type="NCBI Taxonomy" id="3101447"/>
    <lineage>
        <taxon>Archaea</taxon>
        <taxon>Candidatus Iainarchaeota</taxon>
        <taxon>Candidatus Iainarchaeia</taxon>
        <taxon>Candidatus Iainarchaeales</taxon>
        <taxon>Candidatus Iainarchaeaceae</taxon>
        <taxon>Candidatus Iainarchaeum</taxon>
    </lineage>
</organism>
<proteinExistence type="predicted"/>
<feature type="non-terminal residue" evidence="1">
    <location>
        <position position="732"/>
    </location>
</feature>
<protein>
    <submittedName>
        <fullName evidence="1">Uncharacterized protein</fullName>
    </submittedName>
</protein>
<dbReference type="AlphaFoldDB" id="A0A7K4BZE4"/>
<dbReference type="PROSITE" id="PS51257">
    <property type="entry name" value="PROKAR_LIPOPROTEIN"/>
    <property type="match status" value="1"/>
</dbReference>
<reference evidence="1 2" key="1">
    <citation type="journal article" date="2020" name="Biotechnol. Biofuels">
        <title>New insights from the biogas microbiome by comprehensive genome-resolved metagenomics of nearly 1600 species originating from multiple anaerobic digesters.</title>
        <authorList>
            <person name="Campanaro S."/>
            <person name="Treu L."/>
            <person name="Rodriguez-R L.M."/>
            <person name="Kovalovszki A."/>
            <person name="Ziels R.M."/>
            <person name="Maus I."/>
            <person name="Zhu X."/>
            <person name="Kougias P.G."/>
            <person name="Basile A."/>
            <person name="Luo G."/>
            <person name="Schluter A."/>
            <person name="Konstantinidis K.T."/>
            <person name="Angelidaki I."/>
        </authorList>
    </citation>
    <scope>NUCLEOTIDE SEQUENCE [LARGE SCALE GENOMIC DNA]</scope>
    <source>
        <strain evidence="1">AS22ysBPME_79</strain>
    </source>
</reference>
<evidence type="ECO:0000313" key="2">
    <source>
        <dbReference type="Proteomes" id="UP000526302"/>
    </source>
</evidence>
<evidence type="ECO:0000313" key="1">
    <source>
        <dbReference type="EMBL" id="NMA44565.1"/>
    </source>
</evidence>
<sequence length="732" mass="81465">MDFKKFFIVFLIFVSIFFLFGCTDPVACGDGVCQAGEEEICPIDCGEYTPKSGISITVVDEGGTLVPVSEGIFVEVLKKEELVDCTNPYFSSVCEMKTITLSANPQEIKFPSLLINSVDSVKIRVGATGYSIQETTIDFKQNELNKYTIVLEKQKTTTNAPKLPTNLKEGEECVESSQCYAGTNYVASCSADIYGVKRCNTNTTINPEINLSSCILDNTGYKVETNNGVCINDQEKLVCNGTEWSAPIFCNSGCRNGKCVEDYYDPVTKTFIFKKGQSYGLTLPVNPASNDINNIFSDAPIGTTIYKWMKSGDNYNWSMFLKSGRDKSFPKGVSIYPGEGFILKTINDFNFKFQGEEITQTTNKIKSEHNFIGIPTCANEYTFSKIVEEISAINPLCNTVSLQWLNKNGHPEWWSSDPEVKLPGKKVNLKVLPHEGIWVRCIDKQLLGQGKPTIINEFEWSPNCVLSKAGVDCKTFGFDEGTVECAKMDGNNCVEYSVVNCYKNKKFEDVWSKEGWDKNYEGTANFDTYGPFYYKKECNGLAENCVGATIEFVTGDYSGKKYDIKGYGLDLKGNVFQHKGISWVELDTNKKFKFDPTMGKNVPFEFIDWEYKLYGNKKPLPLPVCGNGIVEGNEQCDGGTIHESCTEIGFAAGEVGCNPDCTYNTNKCAPHLKDCNRGTCVITACEQLSEINNFRHRTDTNAIGGRYVLGNDLDCTGIDVQMIGDDPFYYTT</sequence>
<name>A0A7K4BZE4_9ARCH</name>
<accession>A0A7K4BZE4</accession>
<comment type="caution">
    <text evidence="1">The sequence shown here is derived from an EMBL/GenBank/DDBJ whole genome shotgun (WGS) entry which is preliminary data.</text>
</comment>
<dbReference type="EMBL" id="JAAZKV010000017">
    <property type="protein sequence ID" value="NMA44565.1"/>
    <property type="molecule type" value="Genomic_DNA"/>
</dbReference>
<dbReference type="Proteomes" id="UP000526302">
    <property type="component" value="Unassembled WGS sequence"/>
</dbReference>